<reference evidence="1 2" key="1">
    <citation type="journal article" date="2016" name="Mol. Biol. Evol.">
        <title>Comparative Genomics of Early-Diverging Mushroom-Forming Fungi Provides Insights into the Origins of Lignocellulose Decay Capabilities.</title>
        <authorList>
            <person name="Nagy L.G."/>
            <person name="Riley R."/>
            <person name="Tritt A."/>
            <person name="Adam C."/>
            <person name="Daum C."/>
            <person name="Floudas D."/>
            <person name="Sun H."/>
            <person name="Yadav J.S."/>
            <person name="Pangilinan J."/>
            <person name="Larsson K.H."/>
            <person name="Matsuura K."/>
            <person name="Barry K."/>
            <person name="Labutti K."/>
            <person name="Kuo R."/>
            <person name="Ohm R.A."/>
            <person name="Bhattacharya S.S."/>
            <person name="Shirouzu T."/>
            <person name="Yoshinaga Y."/>
            <person name="Martin F.M."/>
            <person name="Grigoriev I.V."/>
            <person name="Hibbett D.S."/>
        </authorList>
    </citation>
    <scope>NUCLEOTIDE SEQUENCE [LARGE SCALE GENOMIC DNA]</scope>
    <source>
        <strain evidence="1 2">HHB12029</strain>
    </source>
</reference>
<dbReference type="AlphaFoldDB" id="A0A165ZWT2"/>
<evidence type="ECO:0008006" key="3">
    <source>
        <dbReference type="Google" id="ProtNLM"/>
    </source>
</evidence>
<evidence type="ECO:0000313" key="2">
    <source>
        <dbReference type="Proteomes" id="UP000077266"/>
    </source>
</evidence>
<name>A0A165ZWT2_EXIGL</name>
<protein>
    <recommendedName>
        <fullName evidence="3">F-box domain-containing protein</fullName>
    </recommendedName>
</protein>
<dbReference type="Proteomes" id="UP000077266">
    <property type="component" value="Unassembled WGS sequence"/>
</dbReference>
<organism evidence="1 2">
    <name type="scientific">Exidia glandulosa HHB12029</name>
    <dbReference type="NCBI Taxonomy" id="1314781"/>
    <lineage>
        <taxon>Eukaryota</taxon>
        <taxon>Fungi</taxon>
        <taxon>Dikarya</taxon>
        <taxon>Basidiomycota</taxon>
        <taxon>Agaricomycotina</taxon>
        <taxon>Agaricomycetes</taxon>
        <taxon>Auriculariales</taxon>
        <taxon>Exidiaceae</taxon>
        <taxon>Exidia</taxon>
    </lineage>
</organism>
<keyword evidence="2" id="KW-1185">Reference proteome</keyword>
<evidence type="ECO:0000313" key="1">
    <source>
        <dbReference type="EMBL" id="KZV86329.1"/>
    </source>
</evidence>
<accession>A0A165ZWT2</accession>
<dbReference type="InParanoid" id="A0A165ZWT2"/>
<dbReference type="EMBL" id="KV426159">
    <property type="protein sequence ID" value="KZV86329.1"/>
    <property type="molecule type" value="Genomic_DNA"/>
</dbReference>
<sequence>MFDFFSRLPLEIVREIITAAAEDNIGRSPRWVAQSLAVVCREFRDIVDPVLVRTVRLSVKHYWAMWEKRDRFTRATHFIKHFSSVFVPPRFISLVSFTGSQAALQDWVVNHHLSVPPWVTFETLCSPNRATQDSFAFLNGATRLHIQRYAHQRLILTTLPTSLTHLILNPEVEWHVTARFEYLTDDVTALLASSNTLRRILFRTIHLRSDEAVILITNLQAVVDQLQDTRIWLDDSVSYEGMSSEISAQLRYEEANEQDSVWFSGRQLYIPRLDHDHALGLDHVRNTAM</sequence>
<proteinExistence type="predicted"/>
<gene>
    <name evidence="1" type="ORF">EXIGLDRAFT_840841</name>
</gene>